<dbReference type="RefSeq" id="WP_077089458.1">
    <property type="nucleotide sequence ID" value="NZ_LT721901.1"/>
</dbReference>
<gene>
    <name evidence="2" type="ORF">MRAB57_4676</name>
</gene>
<organism evidence="2 3">
    <name type="scientific">Mycobacterium rhizamassiliense</name>
    <dbReference type="NCBI Taxonomy" id="1841860"/>
    <lineage>
        <taxon>Bacteria</taxon>
        <taxon>Bacillati</taxon>
        <taxon>Actinomycetota</taxon>
        <taxon>Actinomycetes</taxon>
        <taxon>Mycobacteriales</taxon>
        <taxon>Mycobacteriaceae</taxon>
        <taxon>Mycobacterium</taxon>
    </lineage>
</organism>
<keyword evidence="3" id="KW-1185">Reference proteome</keyword>
<proteinExistence type="predicted"/>
<evidence type="ECO:0000313" key="3">
    <source>
        <dbReference type="Proteomes" id="UP000240988"/>
    </source>
</evidence>
<name>A0A2U3NZG1_9MYCO</name>
<dbReference type="Proteomes" id="UP000240988">
    <property type="component" value="Unassembled WGS sequence"/>
</dbReference>
<dbReference type="OrthoDB" id="4740103at2"/>
<protein>
    <submittedName>
        <fullName evidence="2">Uncharacterized protein</fullName>
    </submittedName>
</protein>
<feature type="region of interest" description="Disordered" evidence="1">
    <location>
        <begin position="1"/>
        <end position="68"/>
    </location>
</feature>
<reference evidence="2 3" key="1">
    <citation type="submission" date="2017-01" db="EMBL/GenBank/DDBJ databases">
        <authorList>
            <consortium name="Urmite Genomes"/>
        </authorList>
    </citation>
    <scope>NUCLEOTIDE SEQUENCE [LARGE SCALE GENOMIC DNA]</scope>
    <source>
        <strain evidence="2 3">AB57</strain>
    </source>
</reference>
<sequence>MDDTNGAFPDEVPVADAVEQQRATGYPVSDDADNDATARLDGGELPLEASAADWQEQRETVEFDEADR</sequence>
<accession>A0A2U3NZG1</accession>
<evidence type="ECO:0000256" key="1">
    <source>
        <dbReference type="SAM" id="MobiDB-lite"/>
    </source>
</evidence>
<dbReference type="EMBL" id="FUFA01000005">
    <property type="protein sequence ID" value="SPM36835.1"/>
    <property type="molecule type" value="Genomic_DNA"/>
</dbReference>
<dbReference type="AlphaFoldDB" id="A0A2U3NZG1"/>
<evidence type="ECO:0000313" key="2">
    <source>
        <dbReference type="EMBL" id="SPM36835.1"/>
    </source>
</evidence>